<dbReference type="SMART" id="SM00066">
    <property type="entry name" value="GAL4"/>
    <property type="match status" value="1"/>
</dbReference>
<protein>
    <recommendedName>
        <fullName evidence="7">Zn(2)-C6 fungal-type domain-containing protein</fullName>
    </recommendedName>
</protein>
<accession>A0A8K0JJ86</accession>
<feature type="region of interest" description="Disordered" evidence="6">
    <location>
        <begin position="1"/>
        <end position="61"/>
    </location>
</feature>
<sequence length="803" mass="88498">MSSSFRSSLGPPAKRLRSGSSSSVKYDTNRDDYSEEEETESNGQSFEPQAKAGRVKREHSPRPLAVTCTHCRSRKIKCDNAKPACTNCIKAGHDCVYLAKQKPGLKAGTGETMLRRIESLESEFERYRQMNERRVNDLESWRRIVGSNIQGSGSMPPSLMQQSSSMQIGGMVYNGAQSGMSDMGPPSMHANPRTNQASGVQLGTDPMFGYQPRNDGSHDIMRDRQMSTAISPLNHLDPSIGNVSSGGPPSQPQYTSMQDNKEYADLAGYDAPIWRSDMVLPRDDIVQDLITIYFDKIAPSTFIIIPRHDEVWEPPWNIVVYGIVAVSLRFSQDNRVIEYRDQIHTAARRYVYLEAMEQLTFDALQALALLSIDVIGSGKGVEGWGCISLLTRSAVTADLLRESGMDNVEANNGQYTSGSGTPRFPSALSKTSILQNPSSWREDEARRRLFWLIFALDRYTCTTTAIETAIPAQDIRRRLPCADDLWKGDDYYTADTFISPLNLYGRNSASLATLHPAAFFAEALDLMGRAHALQSRSVDVHDPRAMEMRRDASAAIVGAATRWYMDIQPAIGRYDDKGPISALNLLTHGIYHATILKLQSFHAYPALATNGSIVEPYATACLTSARAITTLSCRATGSFDTTAPSVSPIFIWCCWIAARVFFVNSCLGAQINIEPEFKVILGSMKAMAVHWQLADDYVHLLLRAERKWHSLAVDMHNSPASGSLSEAVSVLLDLKKTGAQALRIGKYDVTPPEPARLADQGPFGGATPNWPRTAGQAMPSYGEVQNWFDTLDLFASPGGFGPV</sequence>
<dbReference type="InterPro" id="IPR007219">
    <property type="entry name" value="XnlR_reg_dom"/>
</dbReference>
<evidence type="ECO:0000256" key="2">
    <source>
        <dbReference type="ARBA" id="ARBA00022723"/>
    </source>
</evidence>
<dbReference type="Pfam" id="PF04082">
    <property type="entry name" value="Fungal_trans"/>
    <property type="match status" value="1"/>
</dbReference>
<organism evidence="8 9">
    <name type="scientific">Filobasidium floriforme</name>
    <dbReference type="NCBI Taxonomy" id="5210"/>
    <lineage>
        <taxon>Eukaryota</taxon>
        <taxon>Fungi</taxon>
        <taxon>Dikarya</taxon>
        <taxon>Basidiomycota</taxon>
        <taxon>Agaricomycotina</taxon>
        <taxon>Tremellomycetes</taxon>
        <taxon>Filobasidiales</taxon>
        <taxon>Filobasidiaceae</taxon>
        <taxon>Filobasidium</taxon>
    </lineage>
</organism>
<dbReference type="GO" id="GO:0008270">
    <property type="term" value="F:zinc ion binding"/>
    <property type="evidence" value="ECO:0007669"/>
    <property type="project" value="InterPro"/>
</dbReference>
<keyword evidence="4" id="KW-0804">Transcription</keyword>
<dbReference type="PANTHER" id="PTHR47338:SF20">
    <property type="entry name" value="ZN(II)2CYS6 TRANSCRIPTION FACTOR (EUROFUNG)"/>
    <property type="match status" value="1"/>
</dbReference>
<evidence type="ECO:0000313" key="8">
    <source>
        <dbReference type="EMBL" id="KAG7531582.1"/>
    </source>
</evidence>
<reference evidence="8" key="1">
    <citation type="submission" date="2020-04" db="EMBL/GenBank/DDBJ databases">
        <title>Analysis of mating type loci in Filobasidium floriforme.</title>
        <authorList>
            <person name="Nowrousian M."/>
        </authorList>
    </citation>
    <scope>NUCLEOTIDE SEQUENCE</scope>
    <source>
        <strain evidence="8">CBS 6242</strain>
    </source>
</reference>
<name>A0A8K0JJ86_9TREE</name>
<dbReference type="GO" id="GO:0000981">
    <property type="term" value="F:DNA-binding transcription factor activity, RNA polymerase II-specific"/>
    <property type="evidence" value="ECO:0007669"/>
    <property type="project" value="InterPro"/>
</dbReference>
<dbReference type="PROSITE" id="PS00463">
    <property type="entry name" value="ZN2_CY6_FUNGAL_1"/>
    <property type="match status" value="1"/>
</dbReference>
<dbReference type="GO" id="GO:0003677">
    <property type="term" value="F:DNA binding"/>
    <property type="evidence" value="ECO:0007669"/>
    <property type="project" value="InterPro"/>
</dbReference>
<dbReference type="CDD" id="cd12148">
    <property type="entry name" value="fungal_TF_MHR"/>
    <property type="match status" value="1"/>
</dbReference>
<evidence type="ECO:0000256" key="4">
    <source>
        <dbReference type="ARBA" id="ARBA00023163"/>
    </source>
</evidence>
<proteinExistence type="predicted"/>
<dbReference type="SMART" id="SM00906">
    <property type="entry name" value="Fungal_trans"/>
    <property type="match status" value="1"/>
</dbReference>
<dbReference type="PRINTS" id="PR00755">
    <property type="entry name" value="AFLATOXINBRP"/>
</dbReference>
<dbReference type="CDD" id="cd00067">
    <property type="entry name" value="GAL4"/>
    <property type="match status" value="1"/>
</dbReference>
<dbReference type="InterPro" id="IPR050815">
    <property type="entry name" value="TF_fung"/>
</dbReference>
<dbReference type="GO" id="GO:0006351">
    <property type="term" value="P:DNA-templated transcription"/>
    <property type="evidence" value="ECO:0007669"/>
    <property type="project" value="InterPro"/>
</dbReference>
<dbReference type="PANTHER" id="PTHR47338">
    <property type="entry name" value="ZN(II)2CYS6 TRANSCRIPTION FACTOR (EUROFUNG)-RELATED"/>
    <property type="match status" value="1"/>
</dbReference>
<dbReference type="Pfam" id="PF00172">
    <property type="entry name" value="Zn_clus"/>
    <property type="match status" value="1"/>
</dbReference>
<evidence type="ECO:0000259" key="7">
    <source>
        <dbReference type="PROSITE" id="PS50048"/>
    </source>
</evidence>
<evidence type="ECO:0000256" key="3">
    <source>
        <dbReference type="ARBA" id="ARBA00023015"/>
    </source>
</evidence>
<dbReference type="PROSITE" id="PS50048">
    <property type="entry name" value="ZN2_CY6_FUNGAL_2"/>
    <property type="match status" value="1"/>
</dbReference>
<dbReference type="AlphaFoldDB" id="A0A8K0JJ86"/>
<dbReference type="SUPFAM" id="SSF57701">
    <property type="entry name" value="Zn2/Cys6 DNA-binding domain"/>
    <property type="match status" value="1"/>
</dbReference>
<evidence type="ECO:0000256" key="1">
    <source>
        <dbReference type="ARBA" id="ARBA00004123"/>
    </source>
</evidence>
<comment type="caution">
    <text evidence="8">The sequence shown here is derived from an EMBL/GenBank/DDBJ whole genome shotgun (WGS) entry which is preliminary data.</text>
</comment>
<dbReference type="InterPro" id="IPR001138">
    <property type="entry name" value="Zn2Cys6_DnaBD"/>
</dbReference>
<dbReference type="GO" id="GO:0005634">
    <property type="term" value="C:nucleus"/>
    <property type="evidence" value="ECO:0007669"/>
    <property type="project" value="UniProtKB-SubCell"/>
</dbReference>
<feature type="domain" description="Zn(2)-C6 fungal-type" evidence="7">
    <location>
        <begin position="67"/>
        <end position="97"/>
    </location>
</feature>
<evidence type="ECO:0000256" key="6">
    <source>
        <dbReference type="SAM" id="MobiDB-lite"/>
    </source>
</evidence>
<dbReference type="InterPro" id="IPR036864">
    <property type="entry name" value="Zn2-C6_fun-type_DNA-bd_sf"/>
</dbReference>
<dbReference type="Proteomes" id="UP000812966">
    <property type="component" value="Unassembled WGS sequence"/>
</dbReference>
<evidence type="ECO:0000256" key="5">
    <source>
        <dbReference type="ARBA" id="ARBA00023242"/>
    </source>
</evidence>
<keyword evidence="9" id="KW-1185">Reference proteome</keyword>
<keyword evidence="3" id="KW-0805">Transcription regulation</keyword>
<comment type="subcellular location">
    <subcellularLocation>
        <location evidence="1">Nucleus</location>
    </subcellularLocation>
</comment>
<keyword evidence="5" id="KW-0539">Nucleus</keyword>
<keyword evidence="2" id="KW-0479">Metal-binding</keyword>
<evidence type="ECO:0000313" key="9">
    <source>
        <dbReference type="Proteomes" id="UP000812966"/>
    </source>
</evidence>
<dbReference type="Gene3D" id="4.10.240.10">
    <property type="entry name" value="Zn(2)-C6 fungal-type DNA-binding domain"/>
    <property type="match status" value="1"/>
</dbReference>
<dbReference type="EMBL" id="JABELV010000087">
    <property type="protein sequence ID" value="KAG7531582.1"/>
    <property type="molecule type" value="Genomic_DNA"/>
</dbReference>
<gene>
    <name evidence="8" type="ORF">FFLO_04241</name>
</gene>